<organism evidence="1 2">
    <name type="scientific">Naganishia cerealis</name>
    <dbReference type="NCBI Taxonomy" id="610337"/>
    <lineage>
        <taxon>Eukaryota</taxon>
        <taxon>Fungi</taxon>
        <taxon>Dikarya</taxon>
        <taxon>Basidiomycota</taxon>
        <taxon>Agaricomycotina</taxon>
        <taxon>Tremellomycetes</taxon>
        <taxon>Filobasidiales</taxon>
        <taxon>Filobasidiaceae</taxon>
        <taxon>Naganishia</taxon>
    </lineage>
</organism>
<dbReference type="Proteomes" id="UP001241377">
    <property type="component" value="Unassembled WGS sequence"/>
</dbReference>
<name>A0ACC2VNI2_9TREE</name>
<comment type="caution">
    <text evidence="1">The sequence shown here is derived from an EMBL/GenBank/DDBJ whole genome shotgun (WGS) entry which is preliminary data.</text>
</comment>
<protein>
    <submittedName>
        <fullName evidence="1">Uncharacterized protein</fullName>
    </submittedName>
</protein>
<evidence type="ECO:0000313" key="1">
    <source>
        <dbReference type="EMBL" id="KAJ9100975.1"/>
    </source>
</evidence>
<evidence type="ECO:0000313" key="2">
    <source>
        <dbReference type="Proteomes" id="UP001241377"/>
    </source>
</evidence>
<sequence length="89" mass="9446">MNVPDITAGDHANDVSGRGICGLPGDIDVGALCGVFGGGVKEEVREDGARSVKERCCECADQVTGKRKTHPRRHELLSEDPTAELEGKE</sequence>
<keyword evidence="2" id="KW-1185">Reference proteome</keyword>
<gene>
    <name evidence="1" type="ORF">QFC19_005371</name>
</gene>
<proteinExistence type="predicted"/>
<reference evidence="1" key="1">
    <citation type="submission" date="2023-04" db="EMBL/GenBank/DDBJ databases">
        <title>Draft Genome sequencing of Naganishia species isolated from polar environments using Oxford Nanopore Technology.</title>
        <authorList>
            <person name="Leo P."/>
            <person name="Venkateswaran K."/>
        </authorList>
    </citation>
    <scope>NUCLEOTIDE SEQUENCE</scope>
    <source>
        <strain evidence="1">MNA-CCFEE 5261</strain>
    </source>
</reference>
<dbReference type="EMBL" id="JASBWR010000060">
    <property type="protein sequence ID" value="KAJ9100975.1"/>
    <property type="molecule type" value="Genomic_DNA"/>
</dbReference>
<accession>A0ACC2VNI2</accession>